<dbReference type="SUPFAM" id="SSF56176">
    <property type="entry name" value="FAD-binding/transporter-associated domain-like"/>
    <property type="match status" value="1"/>
</dbReference>
<dbReference type="eggNOG" id="KOG1231">
    <property type="taxonomic scope" value="Eukaryota"/>
</dbReference>
<sequence>MMLRNKGSIHFLKVFKSSGFGRVTSHFSRRSLSTEKPKIASHGKSGGVGLYFGGGLLFGLGLALGAYSKSSENDKTTALSESGSLKESLDDSVTSLESVAPPTYAGPEEFNEALEQIRKVLGPDSVSTDKDNIKSVSDSFFSTHHPPEPETQHPSVVVSPSSTEEVSQIMKIAHKYRVPVIASSGLTSLEGHTMHTRGPYSISLSFADMDNIIAVHPEDLDAVVQPGVDWQGLDGELLSNDATKHLMFGPDPGIGARIGGMIGTSCSGTNAYRYGTMKENIVNVTVVLADGTIVKTRQRPRKSSAGYDLTRLFVGAEGTLGIVTEATIKLHVRPKYESVCIASFPTIADATSTASHIIKDGLQLNAMELLNATTVSFVNRFGGVTDKDGNHKQFDERPTLLFKAGGTSKEGIQEQLDLIRKISAEHGNLSIEQSNNEEENGILWSARRNGLWSTYDYGSEILDDPNDVQIWTTDIAVPISHLTDVIAETDKDMSSSGFLNRYALMGHIGDGNCHFLIVYNSKDYAKVQNAVDRMVYRALKFEGTCTGEHGVGVGKRRYLDTEIGPNAVALMRKIKLSLDPRRILNPDKVFRIDLTDDLDQKLSHSLIKETGKHCC</sequence>
<gene>
    <name evidence="16" type="primary">Piso0_003947</name>
    <name evidence="15" type="ORF">GNLVRS01_PISO0K06082g</name>
    <name evidence="16" type="ORF">GNLVRS01_PISO0L06083g</name>
</gene>
<keyword evidence="13" id="KW-0812">Transmembrane</keyword>
<evidence type="ECO:0000256" key="7">
    <source>
        <dbReference type="ARBA" id="ARBA00023002"/>
    </source>
</evidence>
<evidence type="ECO:0000256" key="12">
    <source>
        <dbReference type="SAM" id="MobiDB-lite"/>
    </source>
</evidence>
<evidence type="ECO:0000256" key="9">
    <source>
        <dbReference type="ARBA" id="ARBA00038897"/>
    </source>
</evidence>
<evidence type="ECO:0000256" key="2">
    <source>
        <dbReference type="ARBA" id="ARBA00004173"/>
    </source>
</evidence>
<dbReference type="GO" id="GO:0005739">
    <property type="term" value="C:mitochondrion"/>
    <property type="evidence" value="ECO:0007669"/>
    <property type="project" value="UniProtKB-SubCell"/>
</dbReference>
<dbReference type="STRING" id="559304.G8Y723"/>
<dbReference type="HOGENOM" id="CLU_017779_3_3_1"/>
<keyword evidence="4" id="KW-0285">Flavoprotein</keyword>
<dbReference type="Pfam" id="PF01565">
    <property type="entry name" value="FAD_binding_4"/>
    <property type="match status" value="1"/>
</dbReference>
<dbReference type="InterPro" id="IPR016164">
    <property type="entry name" value="FAD-linked_Oxase-like_C"/>
</dbReference>
<dbReference type="PANTHER" id="PTHR11748:SF111">
    <property type="entry name" value="D-LACTATE DEHYDROGENASE, MITOCHONDRIAL-RELATED"/>
    <property type="match status" value="1"/>
</dbReference>
<name>G8Y723_PICSO</name>
<feature type="region of interest" description="Disordered" evidence="12">
    <location>
        <begin position="74"/>
        <end position="105"/>
    </location>
</feature>
<proteinExistence type="inferred from homology"/>
<feature type="region of interest" description="Disordered" evidence="12">
    <location>
        <begin position="122"/>
        <end position="156"/>
    </location>
</feature>
<comment type="similarity">
    <text evidence="3">Belongs to the FAD-binding oxidoreductase/transferase type 4 family.</text>
</comment>
<dbReference type="GO" id="GO:0071949">
    <property type="term" value="F:FAD binding"/>
    <property type="evidence" value="ECO:0007669"/>
    <property type="project" value="InterPro"/>
</dbReference>
<dbReference type="InterPro" id="IPR016166">
    <property type="entry name" value="FAD-bd_PCMH"/>
</dbReference>
<evidence type="ECO:0000313" key="15">
    <source>
        <dbReference type="EMBL" id="CCE83372.1"/>
    </source>
</evidence>
<dbReference type="InterPro" id="IPR016169">
    <property type="entry name" value="FAD-bd_PCMH_sub2"/>
</dbReference>
<dbReference type="EMBL" id="FO082049">
    <property type="protein sequence ID" value="CCE83372.1"/>
    <property type="molecule type" value="Genomic_DNA"/>
</dbReference>
<feature type="domain" description="FAD-binding PCMH-type" evidence="14">
    <location>
        <begin position="150"/>
        <end position="333"/>
    </location>
</feature>
<dbReference type="InterPro" id="IPR016171">
    <property type="entry name" value="Vanillyl_alc_oxidase_C-sub2"/>
</dbReference>
<dbReference type="Gene3D" id="3.30.465.10">
    <property type="match status" value="1"/>
</dbReference>
<evidence type="ECO:0000256" key="8">
    <source>
        <dbReference type="ARBA" id="ARBA00023128"/>
    </source>
</evidence>
<evidence type="ECO:0000256" key="11">
    <source>
        <dbReference type="ARBA" id="ARBA00083446"/>
    </source>
</evidence>
<dbReference type="InterPro" id="IPR006094">
    <property type="entry name" value="Oxid_FAD_bind_N"/>
</dbReference>
<comment type="subcellular location">
    <subcellularLocation>
        <location evidence="2">Mitochondrion</location>
    </subcellularLocation>
</comment>
<dbReference type="Proteomes" id="UP000005222">
    <property type="component" value="Chromosome K"/>
</dbReference>
<evidence type="ECO:0000256" key="10">
    <source>
        <dbReference type="ARBA" id="ARBA00051436"/>
    </source>
</evidence>
<evidence type="ECO:0000256" key="13">
    <source>
        <dbReference type="SAM" id="Phobius"/>
    </source>
</evidence>
<dbReference type="InterPro" id="IPR036318">
    <property type="entry name" value="FAD-bd_PCMH-like_sf"/>
</dbReference>
<dbReference type="Pfam" id="PF02913">
    <property type="entry name" value="FAD-oxidase_C"/>
    <property type="match status" value="1"/>
</dbReference>
<dbReference type="PROSITE" id="PS51387">
    <property type="entry name" value="FAD_PCMH"/>
    <property type="match status" value="1"/>
</dbReference>
<dbReference type="PANTHER" id="PTHR11748">
    <property type="entry name" value="D-LACTATE DEHYDROGENASE"/>
    <property type="match status" value="1"/>
</dbReference>
<dbReference type="Gene3D" id="1.10.45.10">
    <property type="entry name" value="Vanillyl-alcohol Oxidase, Chain A, domain 4"/>
    <property type="match status" value="1"/>
</dbReference>
<keyword evidence="8" id="KW-0496">Mitochondrion</keyword>
<dbReference type="GO" id="GO:0008720">
    <property type="term" value="F:D-lactate dehydrogenase (NAD+) activity"/>
    <property type="evidence" value="ECO:0007669"/>
    <property type="project" value="TreeGrafter"/>
</dbReference>
<reference evidence="16" key="1">
    <citation type="submission" date="2011-10" db="EMBL/GenBank/DDBJ databases">
        <authorList>
            <person name="Genoscope - CEA"/>
        </authorList>
    </citation>
    <scope>NUCLEOTIDE SEQUENCE</scope>
</reference>
<protein>
    <recommendedName>
        <fullName evidence="9">D-lactate dehydrogenase (cytochrome)</fullName>
        <ecNumber evidence="9">1.1.2.4</ecNumber>
    </recommendedName>
    <alternativeName>
        <fullName evidence="11">D-lactate ferricytochrome C oxidoreductase</fullName>
    </alternativeName>
</protein>
<dbReference type="OrthoDB" id="7786253at2759"/>
<dbReference type="GO" id="GO:0004458">
    <property type="term" value="F:D-lactate dehydrogenase (cytochrome) activity"/>
    <property type="evidence" value="ECO:0007669"/>
    <property type="project" value="UniProtKB-EC"/>
</dbReference>
<keyword evidence="13" id="KW-0472">Membrane</keyword>
<keyword evidence="6" id="KW-0809">Transit peptide</keyword>
<dbReference type="EMBL" id="FO082048">
    <property type="protein sequence ID" value="CCE84403.1"/>
    <property type="molecule type" value="Genomic_DNA"/>
</dbReference>
<dbReference type="InterPro" id="IPR004113">
    <property type="entry name" value="FAD-bd_oxidored_4_C"/>
</dbReference>
<evidence type="ECO:0000256" key="6">
    <source>
        <dbReference type="ARBA" id="ARBA00022946"/>
    </source>
</evidence>
<comment type="catalytic activity">
    <reaction evidence="10">
        <text>(R)-lactate + 2 Fe(III)-[cytochrome c] = 2 Fe(II)-[cytochrome c] + pyruvate + 2 H(+)</text>
        <dbReference type="Rhea" id="RHEA:13521"/>
        <dbReference type="Rhea" id="RHEA-COMP:10350"/>
        <dbReference type="Rhea" id="RHEA-COMP:14399"/>
        <dbReference type="ChEBI" id="CHEBI:15361"/>
        <dbReference type="ChEBI" id="CHEBI:15378"/>
        <dbReference type="ChEBI" id="CHEBI:16004"/>
        <dbReference type="ChEBI" id="CHEBI:29033"/>
        <dbReference type="ChEBI" id="CHEBI:29034"/>
        <dbReference type="EC" id="1.1.2.4"/>
    </reaction>
</comment>
<evidence type="ECO:0000256" key="1">
    <source>
        <dbReference type="ARBA" id="ARBA00001974"/>
    </source>
</evidence>
<dbReference type="Gene3D" id="3.30.70.2740">
    <property type="match status" value="1"/>
</dbReference>
<comment type="cofactor">
    <cofactor evidence="1">
        <name>FAD</name>
        <dbReference type="ChEBI" id="CHEBI:57692"/>
    </cofactor>
</comment>
<keyword evidence="5" id="KW-0274">FAD</keyword>
<dbReference type="FunFam" id="3.30.465.10:FF:000014">
    <property type="entry name" value="D-lactate dehydrogenase (Cytochrome), putative"/>
    <property type="match status" value="1"/>
</dbReference>
<evidence type="ECO:0000259" key="14">
    <source>
        <dbReference type="PROSITE" id="PS51387"/>
    </source>
</evidence>
<dbReference type="SUPFAM" id="SSF55103">
    <property type="entry name" value="FAD-linked oxidases, C-terminal domain"/>
    <property type="match status" value="1"/>
</dbReference>
<dbReference type="FunFam" id="1.10.45.10:FF:000001">
    <property type="entry name" value="D-lactate dehydrogenase mitochondrial"/>
    <property type="match status" value="1"/>
</dbReference>
<evidence type="ECO:0000313" key="17">
    <source>
        <dbReference type="Proteomes" id="UP000005222"/>
    </source>
</evidence>
<evidence type="ECO:0000256" key="3">
    <source>
        <dbReference type="ARBA" id="ARBA00008000"/>
    </source>
</evidence>
<feature type="transmembrane region" description="Helical" evidence="13">
    <location>
        <begin position="48"/>
        <end position="67"/>
    </location>
</feature>
<dbReference type="InParanoid" id="G8Y723"/>
<dbReference type="FunFam" id="3.30.70.2740:FF:000001">
    <property type="entry name" value="D-lactate dehydrogenase mitochondrial"/>
    <property type="match status" value="1"/>
</dbReference>
<keyword evidence="7" id="KW-0560">Oxidoreductase</keyword>
<evidence type="ECO:0000313" key="16">
    <source>
        <dbReference type="EMBL" id="CCE84403.1"/>
    </source>
</evidence>
<keyword evidence="13" id="KW-1133">Transmembrane helix</keyword>
<dbReference type="EC" id="1.1.2.4" evidence="9"/>
<feature type="compositionally biased region" description="Polar residues" evidence="12">
    <location>
        <begin position="76"/>
        <end position="97"/>
    </location>
</feature>
<accession>G8Y723</accession>
<evidence type="ECO:0000256" key="4">
    <source>
        <dbReference type="ARBA" id="ARBA00022630"/>
    </source>
</evidence>
<evidence type="ECO:0000256" key="5">
    <source>
        <dbReference type="ARBA" id="ARBA00022827"/>
    </source>
</evidence>
<dbReference type="AlphaFoldDB" id="G8Y723"/>
<organism evidence="16 17">
    <name type="scientific">Pichia sorbitophila (strain ATCC MYA-4447 / BCRC 22081 / CBS 7064 / NBRC 10061 / NRRL Y-12695)</name>
    <name type="common">Hybrid yeast</name>
    <dbReference type="NCBI Taxonomy" id="559304"/>
    <lineage>
        <taxon>Eukaryota</taxon>
        <taxon>Fungi</taxon>
        <taxon>Dikarya</taxon>
        <taxon>Ascomycota</taxon>
        <taxon>Saccharomycotina</taxon>
        <taxon>Pichiomycetes</taxon>
        <taxon>Debaryomycetaceae</taxon>
        <taxon>Millerozyma</taxon>
    </lineage>
</organism>
<dbReference type="GO" id="GO:1903457">
    <property type="term" value="P:lactate catabolic process"/>
    <property type="evidence" value="ECO:0007669"/>
    <property type="project" value="TreeGrafter"/>
</dbReference>
<keyword evidence="17" id="KW-1185">Reference proteome</keyword>
<dbReference type="Proteomes" id="UP000005222">
    <property type="component" value="Chromosome L"/>
</dbReference>
<reference evidence="17" key="2">
    <citation type="journal article" date="2012" name="G3 (Bethesda)">
        <title>Pichia sorbitophila, an interspecies yeast hybrid reveals early steps of genome resolution following polyploidization.</title>
        <authorList>
            <person name="Leh Louis V."/>
            <person name="Despons L."/>
            <person name="Friedrich A."/>
            <person name="Martin T."/>
            <person name="Durrens P."/>
            <person name="Casaregola S."/>
            <person name="Neuveglise C."/>
            <person name="Fairhead C."/>
            <person name="Marck C."/>
            <person name="Cruz J.A."/>
            <person name="Straub M.L."/>
            <person name="Kugler V."/>
            <person name="Sacerdot C."/>
            <person name="Uzunov Z."/>
            <person name="Thierry A."/>
            <person name="Weiss S."/>
            <person name="Bleykasten C."/>
            <person name="De Montigny J."/>
            <person name="Jacques N."/>
            <person name="Jung P."/>
            <person name="Lemaire M."/>
            <person name="Mallet S."/>
            <person name="Morel G."/>
            <person name="Richard G.F."/>
            <person name="Sarkar A."/>
            <person name="Savel G."/>
            <person name="Schacherer J."/>
            <person name="Seret M.L."/>
            <person name="Talla E."/>
            <person name="Samson G."/>
            <person name="Jubin C."/>
            <person name="Poulain J."/>
            <person name="Vacherie B."/>
            <person name="Barbe V."/>
            <person name="Pelletier E."/>
            <person name="Sherman D.J."/>
            <person name="Westhof E."/>
            <person name="Weissenbach J."/>
            <person name="Baret P.V."/>
            <person name="Wincker P."/>
            <person name="Gaillardin C."/>
            <person name="Dujon B."/>
            <person name="Souciet J.L."/>
        </authorList>
    </citation>
    <scope>NUCLEOTIDE SEQUENCE [LARGE SCALE GENOMIC DNA]</scope>
    <source>
        <strain evidence="17">ATCC MYA-4447 / BCRC 22081 / CBS 7064 / NBRC 10061 / NRRL Y-12695</strain>
    </source>
</reference>